<keyword evidence="3" id="KW-1133">Transmembrane helix</keyword>
<evidence type="ECO:0000256" key="4">
    <source>
        <dbReference type="ARBA" id="ARBA00023136"/>
    </source>
</evidence>
<dbReference type="InterPro" id="IPR050739">
    <property type="entry name" value="MFP"/>
</dbReference>
<feature type="coiled-coil region" evidence="5">
    <location>
        <begin position="156"/>
        <end position="183"/>
    </location>
</feature>
<dbReference type="EMBL" id="FZOB01000002">
    <property type="protein sequence ID" value="SNR64886.1"/>
    <property type="molecule type" value="Genomic_DNA"/>
</dbReference>
<dbReference type="Gene3D" id="2.40.30.170">
    <property type="match status" value="1"/>
</dbReference>
<evidence type="ECO:0000259" key="7">
    <source>
        <dbReference type="Pfam" id="PF25963"/>
    </source>
</evidence>
<dbReference type="InterPro" id="IPR058634">
    <property type="entry name" value="AaeA-lik-b-barrel"/>
</dbReference>
<feature type="domain" description="Multidrug resistance protein MdtA-like barrel-sandwich hybrid" evidence="6">
    <location>
        <begin position="52"/>
        <end position="318"/>
    </location>
</feature>
<organism evidence="8 9">
    <name type="scientific">Desulfurobacterium atlanticum</name>
    <dbReference type="NCBI Taxonomy" id="240169"/>
    <lineage>
        <taxon>Bacteria</taxon>
        <taxon>Pseudomonadati</taxon>
        <taxon>Aquificota</taxon>
        <taxon>Aquificia</taxon>
        <taxon>Desulfurobacteriales</taxon>
        <taxon>Desulfurobacteriaceae</taxon>
        <taxon>Desulfurobacterium</taxon>
    </lineage>
</organism>
<gene>
    <name evidence="8" type="ORF">SAMN06265340_10230</name>
</gene>
<dbReference type="InterPro" id="IPR058625">
    <property type="entry name" value="MdtA-like_BSH"/>
</dbReference>
<feature type="coiled-coil region" evidence="5">
    <location>
        <begin position="225"/>
        <end position="290"/>
    </location>
</feature>
<evidence type="ECO:0000256" key="1">
    <source>
        <dbReference type="ARBA" id="ARBA00004167"/>
    </source>
</evidence>
<comment type="subcellular location">
    <subcellularLocation>
        <location evidence="1">Membrane</location>
        <topology evidence="1">Single-pass membrane protein</topology>
    </subcellularLocation>
</comment>
<dbReference type="Pfam" id="PF25917">
    <property type="entry name" value="BSH_RND"/>
    <property type="match status" value="1"/>
</dbReference>
<reference evidence="9" key="1">
    <citation type="submission" date="2017-06" db="EMBL/GenBank/DDBJ databases">
        <authorList>
            <person name="Varghese N."/>
            <person name="Submissions S."/>
        </authorList>
    </citation>
    <scope>NUCLEOTIDE SEQUENCE [LARGE SCALE GENOMIC DNA]</scope>
    <source>
        <strain evidence="9">DSM 15668</strain>
    </source>
</reference>
<keyword evidence="9" id="KW-1185">Reference proteome</keyword>
<evidence type="ECO:0000256" key="2">
    <source>
        <dbReference type="ARBA" id="ARBA00022692"/>
    </source>
</evidence>
<keyword evidence="4" id="KW-0472">Membrane</keyword>
<keyword evidence="2" id="KW-0812">Transmembrane</keyword>
<dbReference type="PANTHER" id="PTHR30386:SF26">
    <property type="entry name" value="TRANSPORT PROTEIN COMB"/>
    <property type="match status" value="1"/>
</dbReference>
<proteinExistence type="predicted"/>
<dbReference type="GO" id="GO:0016020">
    <property type="term" value="C:membrane"/>
    <property type="evidence" value="ECO:0007669"/>
    <property type="project" value="UniProtKB-SubCell"/>
</dbReference>
<feature type="coiled-coil region" evidence="5">
    <location>
        <begin position="85"/>
        <end position="112"/>
    </location>
</feature>
<dbReference type="PANTHER" id="PTHR30386">
    <property type="entry name" value="MEMBRANE FUSION SUBUNIT OF EMRAB-TOLC MULTIDRUG EFFLUX PUMP"/>
    <property type="match status" value="1"/>
</dbReference>
<dbReference type="RefSeq" id="WP_180706391.1">
    <property type="nucleotide sequence ID" value="NZ_FZOB01000002.1"/>
</dbReference>
<dbReference type="Gene3D" id="2.40.50.100">
    <property type="match status" value="1"/>
</dbReference>
<name>A0A238Y0Q3_9BACT</name>
<dbReference type="Proteomes" id="UP000198405">
    <property type="component" value="Unassembled WGS sequence"/>
</dbReference>
<keyword evidence="5" id="KW-0175">Coiled coil</keyword>
<evidence type="ECO:0000256" key="5">
    <source>
        <dbReference type="SAM" id="Coils"/>
    </source>
</evidence>
<evidence type="ECO:0000313" key="9">
    <source>
        <dbReference type="Proteomes" id="UP000198405"/>
    </source>
</evidence>
<dbReference type="Pfam" id="PF25963">
    <property type="entry name" value="Beta-barrel_AAEA"/>
    <property type="match status" value="1"/>
</dbReference>
<dbReference type="Gene3D" id="1.10.287.470">
    <property type="entry name" value="Helix hairpin bin"/>
    <property type="match status" value="1"/>
</dbReference>
<protein>
    <submittedName>
        <fullName evidence="8">Membrane fusion protein, multidrug efflux system</fullName>
    </submittedName>
</protein>
<sequence>MNGKKWFSIAGIIAIIAATAWLIHYFYLRHLYVISEDAFQKADIISISTQDTSGKITKLYVKEFSKVKKGEPLFQIDSSLYQKQVEALDKKIEALNYKKLSLENKLSKMEKQLPEQIKMVIDKLKGEKQKLSMLKNKENLYISEYQTSVSKAKSAVDAAEKGVEAAKTDLNRWKNQYERFKKLYEKEIISKQQYEQIESAFKAAQFKYQKALAELTVAKENLKSALSLKNRIEIVKKERKALESKIAATEKEVKIARANLKSIKELKNSINALEKEIEANKAQLEKAKILLSHTAVKSPVDGVVAKKWREKGEFITPGLPVYSLYNPESFYVLAWIEEDKVKEFKTGSRVKAELEVCGETFDGKVSSIGTAAGSTFALIPRDTSQGEFTKVTQRIPVKIKLKDVPINCIKPGTSVTVYIHKD</sequence>
<accession>A0A238Y0Q3</accession>
<evidence type="ECO:0000313" key="8">
    <source>
        <dbReference type="EMBL" id="SNR64886.1"/>
    </source>
</evidence>
<dbReference type="AlphaFoldDB" id="A0A238Y0Q3"/>
<dbReference type="SUPFAM" id="SSF56954">
    <property type="entry name" value="Outer membrane efflux proteins (OEP)"/>
    <property type="match status" value="1"/>
</dbReference>
<feature type="domain" description="p-hydroxybenzoic acid efflux pump subunit AaeA-like beta-barrel" evidence="7">
    <location>
        <begin position="329"/>
        <end position="420"/>
    </location>
</feature>
<evidence type="ECO:0000259" key="6">
    <source>
        <dbReference type="Pfam" id="PF25917"/>
    </source>
</evidence>
<dbReference type="SUPFAM" id="SSF111369">
    <property type="entry name" value="HlyD-like secretion proteins"/>
    <property type="match status" value="2"/>
</dbReference>
<evidence type="ECO:0000256" key="3">
    <source>
        <dbReference type="ARBA" id="ARBA00022989"/>
    </source>
</evidence>